<feature type="compositionally biased region" description="Pro residues" evidence="1">
    <location>
        <begin position="86"/>
        <end position="99"/>
    </location>
</feature>
<keyword evidence="4" id="KW-1185">Reference proteome</keyword>
<evidence type="ECO:0000313" key="4">
    <source>
        <dbReference type="Proteomes" id="UP000054558"/>
    </source>
</evidence>
<name>A0A1Y1HYW6_KLENI</name>
<organism evidence="3 4">
    <name type="scientific">Klebsormidium nitens</name>
    <name type="common">Green alga</name>
    <name type="synonym">Ulothrix nitens</name>
    <dbReference type="NCBI Taxonomy" id="105231"/>
    <lineage>
        <taxon>Eukaryota</taxon>
        <taxon>Viridiplantae</taxon>
        <taxon>Streptophyta</taxon>
        <taxon>Klebsormidiophyceae</taxon>
        <taxon>Klebsormidiales</taxon>
        <taxon>Klebsormidiaceae</taxon>
        <taxon>Klebsormidium</taxon>
    </lineage>
</organism>
<reference evidence="3 4" key="1">
    <citation type="journal article" date="2014" name="Nat. Commun.">
        <title>Klebsormidium flaccidum genome reveals primary factors for plant terrestrial adaptation.</title>
        <authorList>
            <person name="Hori K."/>
            <person name="Maruyama F."/>
            <person name="Fujisawa T."/>
            <person name="Togashi T."/>
            <person name="Yamamoto N."/>
            <person name="Seo M."/>
            <person name="Sato S."/>
            <person name="Yamada T."/>
            <person name="Mori H."/>
            <person name="Tajima N."/>
            <person name="Moriyama T."/>
            <person name="Ikeuchi M."/>
            <person name="Watanabe M."/>
            <person name="Wada H."/>
            <person name="Kobayashi K."/>
            <person name="Saito M."/>
            <person name="Masuda T."/>
            <person name="Sasaki-Sekimoto Y."/>
            <person name="Mashiguchi K."/>
            <person name="Awai K."/>
            <person name="Shimojima M."/>
            <person name="Masuda S."/>
            <person name="Iwai M."/>
            <person name="Nobusawa T."/>
            <person name="Narise T."/>
            <person name="Kondo S."/>
            <person name="Saito H."/>
            <person name="Sato R."/>
            <person name="Murakawa M."/>
            <person name="Ihara Y."/>
            <person name="Oshima-Yamada Y."/>
            <person name="Ohtaka K."/>
            <person name="Satoh M."/>
            <person name="Sonobe K."/>
            <person name="Ishii M."/>
            <person name="Ohtani R."/>
            <person name="Kanamori-Sato M."/>
            <person name="Honoki R."/>
            <person name="Miyazaki D."/>
            <person name="Mochizuki H."/>
            <person name="Umetsu J."/>
            <person name="Higashi K."/>
            <person name="Shibata D."/>
            <person name="Kamiya Y."/>
            <person name="Sato N."/>
            <person name="Nakamura Y."/>
            <person name="Tabata S."/>
            <person name="Ida S."/>
            <person name="Kurokawa K."/>
            <person name="Ohta H."/>
        </authorList>
    </citation>
    <scope>NUCLEOTIDE SEQUENCE [LARGE SCALE GENOMIC DNA]</scope>
    <source>
        <strain evidence="3 4">NIES-2285</strain>
    </source>
</reference>
<keyword evidence="2" id="KW-0732">Signal</keyword>
<feature type="region of interest" description="Disordered" evidence="1">
    <location>
        <begin position="49"/>
        <end position="132"/>
    </location>
</feature>
<evidence type="ECO:0000313" key="3">
    <source>
        <dbReference type="EMBL" id="GAQ83383.1"/>
    </source>
</evidence>
<dbReference type="PRINTS" id="PR01217">
    <property type="entry name" value="PRICHEXTENSN"/>
</dbReference>
<evidence type="ECO:0000256" key="1">
    <source>
        <dbReference type="SAM" id="MobiDB-lite"/>
    </source>
</evidence>
<feature type="chain" id="PRO_5012417597" evidence="2">
    <location>
        <begin position="27"/>
        <end position="132"/>
    </location>
</feature>
<gene>
    <name evidence="3" type="ORF">KFL_001460095</name>
</gene>
<proteinExistence type="predicted"/>
<feature type="non-terminal residue" evidence="3">
    <location>
        <position position="132"/>
    </location>
</feature>
<dbReference type="Proteomes" id="UP000054558">
    <property type="component" value="Unassembled WGS sequence"/>
</dbReference>
<feature type="compositionally biased region" description="Basic and acidic residues" evidence="1">
    <location>
        <begin position="121"/>
        <end position="132"/>
    </location>
</feature>
<accession>A0A1Y1HYW6</accession>
<dbReference type="AlphaFoldDB" id="A0A1Y1HYW6"/>
<dbReference type="EMBL" id="DF237095">
    <property type="protein sequence ID" value="GAQ83383.1"/>
    <property type="molecule type" value="Genomic_DNA"/>
</dbReference>
<evidence type="ECO:0000256" key="2">
    <source>
        <dbReference type="SAM" id="SignalP"/>
    </source>
</evidence>
<protein>
    <submittedName>
        <fullName evidence="3">Uncharacterized protein</fullName>
    </submittedName>
</protein>
<feature type="signal peptide" evidence="2">
    <location>
        <begin position="1"/>
        <end position="26"/>
    </location>
</feature>
<sequence length="132" mass="14909">MGPDRRMPLFLAGLLLLSVTCGHVSAQICPRCSLNVENLLIHNSCFPERDGKRLLFRPRPRPGPSRPRPEPPRPRPEPPRPRPEPPRPPPEPPRPPPEPPRPRPEPPDPTGTTRPHRTTRPRPDSARPRPNA</sequence>
<feature type="compositionally biased region" description="Basic and acidic residues" evidence="1">
    <location>
        <begin position="67"/>
        <end position="85"/>
    </location>
</feature>